<organism evidence="1 2">
    <name type="scientific">Pseudonocardia hydrocarbonoxydans</name>
    <dbReference type="NCBI Taxonomy" id="76726"/>
    <lineage>
        <taxon>Bacteria</taxon>
        <taxon>Bacillati</taxon>
        <taxon>Actinomycetota</taxon>
        <taxon>Actinomycetes</taxon>
        <taxon>Pseudonocardiales</taxon>
        <taxon>Pseudonocardiaceae</taxon>
        <taxon>Pseudonocardia</taxon>
    </lineage>
</organism>
<accession>A0A4Y3WIT3</accession>
<protein>
    <submittedName>
        <fullName evidence="1">Uncharacterized protein</fullName>
    </submittedName>
</protein>
<evidence type="ECO:0000313" key="2">
    <source>
        <dbReference type="Proteomes" id="UP000320338"/>
    </source>
</evidence>
<dbReference type="AlphaFoldDB" id="A0A4Y3WIT3"/>
<sequence length="106" mass="11138">MAFVPWTISPPPDGTGRGSIALPLDPLGESAVLPEGSGAWVRVAAYADKITVSRLACHGTTHTEYEPGTLEAGGDHAWEIPEGTYQVELDYECSAPFAVLVSTLAP</sequence>
<reference evidence="1 2" key="1">
    <citation type="submission" date="2019-06" db="EMBL/GenBank/DDBJ databases">
        <title>Whole genome shotgun sequence of Pseudonocardia hydrocarbonoxydans NBRC 14498.</title>
        <authorList>
            <person name="Hosoyama A."/>
            <person name="Uohara A."/>
            <person name="Ohji S."/>
            <person name="Ichikawa N."/>
        </authorList>
    </citation>
    <scope>NUCLEOTIDE SEQUENCE [LARGE SCALE GENOMIC DNA]</scope>
    <source>
        <strain evidence="1 2">NBRC 14498</strain>
    </source>
</reference>
<dbReference type="EMBL" id="BJNG01000006">
    <property type="protein sequence ID" value="GEC18655.1"/>
    <property type="molecule type" value="Genomic_DNA"/>
</dbReference>
<comment type="caution">
    <text evidence="1">The sequence shown here is derived from an EMBL/GenBank/DDBJ whole genome shotgun (WGS) entry which is preliminary data.</text>
</comment>
<keyword evidence="2" id="KW-1185">Reference proteome</keyword>
<name>A0A4Y3WIT3_9PSEU</name>
<gene>
    <name evidence="1" type="ORF">PHY01_09380</name>
</gene>
<proteinExistence type="predicted"/>
<dbReference type="Proteomes" id="UP000320338">
    <property type="component" value="Unassembled WGS sequence"/>
</dbReference>
<evidence type="ECO:0000313" key="1">
    <source>
        <dbReference type="EMBL" id="GEC18655.1"/>
    </source>
</evidence>
<dbReference type="RefSeq" id="WP_141277255.1">
    <property type="nucleotide sequence ID" value="NZ_BAAARZ010000021.1"/>
</dbReference>